<evidence type="ECO:0000256" key="2">
    <source>
        <dbReference type="ARBA" id="ARBA00022884"/>
    </source>
</evidence>
<dbReference type="NCBIfam" id="TIGR01877">
    <property type="entry name" value="cas_cas6"/>
    <property type="match status" value="1"/>
</dbReference>
<protein>
    <recommendedName>
        <fullName evidence="4">CRISPR-associated endoribonuclease</fullName>
    </recommendedName>
</protein>
<feature type="site" description="Transition state stabilizer" evidence="5">
    <location>
        <position position="53"/>
    </location>
</feature>
<dbReference type="PIRSF" id="PIRSF005054">
    <property type="entry name" value="PF1131"/>
    <property type="match status" value="1"/>
</dbReference>
<keyword evidence="8" id="KW-1185">Reference proteome</keyword>
<dbReference type="InterPro" id="IPR010156">
    <property type="entry name" value="CRISPR-assoc_prot_Cas6"/>
</dbReference>
<dbReference type="PANTHER" id="PTHR36984:SF1">
    <property type="entry name" value="CRISPR-ASSOCIATED ENDORIBONUCLEASE CAS6 1"/>
    <property type="match status" value="1"/>
</dbReference>
<evidence type="ECO:0000256" key="5">
    <source>
        <dbReference type="PIRSR" id="PIRSR005054-1"/>
    </source>
</evidence>
<dbReference type="AlphaFoldDB" id="A0A8J8SHL6"/>
<evidence type="ECO:0000259" key="6">
    <source>
        <dbReference type="Pfam" id="PF01881"/>
    </source>
</evidence>
<dbReference type="InterPro" id="IPR049435">
    <property type="entry name" value="Cas_Cas6_C"/>
</dbReference>
<organism evidence="7 8">
    <name type="scientific">Vallitalea pronyensis</name>
    <dbReference type="NCBI Taxonomy" id="1348613"/>
    <lineage>
        <taxon>Bacteria</taxon>
        <taxon>Bacillati</taxon>
        <taxon>Bacillota</taxon>
        <taxon>Clostridia</taxon>
        <taxon>Lachnospirales</taxon>
        <taxon>Vallitaleaceae</taxon>
        <taxon>Vallitalea</taxon>
    </lineage>
</organism>
<keyword evidence="3" id="KW-0051">Antiviral defense</keyword>
<evidence type="ECO:0000256" key="1">
    <source>
        <dbReference type="ARBA" id="ARBA00005937"/>
    </source>
</evidence>
<comment type="function">
    <text evidence="4">CRISPR (clustered regularly interspaced short palindromic repeat), is an adaptive immune system that provides protection against mobile genetic elements (viruses, transposable elements and conjugative plasmids). CRISPR clusters contain sequences complementary to antecedent mobile elements and target invading nucleic acids. CRISPR clusters are transcribed and processed into CRISPR RNA (crRNA).</text>
</comment>
<dbReference type="GO" id="GO:0016788">
    <property type="term" value="F:hydrolase activity, acting on ester bonds"/>
    <property type="evidence" value="ECO:0007669"/>
    <property type="project" value="InterPro"/>
</dbReference>
<accession>A0A8J8SHL6</accession>
<proteinExistence type="inferred from homology"/>
<dbReference type="InterPro" id="IPR045747">
    <property type="entry name" value="CRISPR-assoc_prot_Cas6_N_sf"/>
</dbReference>
<dbReference type="RefSeq" id="WP_212694670.1">
    <property type="nucleotide sequence ID" value="NZ_CP058649.1"/>
</dbReference>
<gene>
    <name evidence="7" type="primary">cas6</name>
    <name evidence="7" type="ORF">HZI73_17500</name>
</gene>
<dbReference type="EMBL" id="CP058649">
    <property type="protein sequence ID" value="QUI23980.1"/>
    <property type="molecule type" value="Genomic_DNA"/>
</dbReference>
<evidence type="ECO:0000313" key="7">
    <source>
        <dbReference type="EMBL" id="QUI23980.1"/>
    </source>
</evidence>
<dbReference type="Pfam" id="PF01881">
    <property type="entry name" value="Cas_Cas6_C"/>
    <property type="match status" value="1"/>
</dbReference>
<feature type="domain" description="CRISPR associated protein Cas6 C-terminal" evidence="6">
    <location>
        <begin position="127"/>
        <end position="243"/>
    </location>
</feature>
<evidence type="ECO:0000313" key="8">
    <source>
        <dbReference type="Proteomes" id="UP000683246"/>
    </source>
</evidence>
<comment type="similarity">
    <text evidence="1 4">Belongs to the CRISPR-associated protein Cas6/Cse3/CasE family.</text>
</comment>
<keyword evidence="2" id="KW-0694">RNA-binding</keyword>
<sequence length="246" mass="28805">MRVYITFESDKPITLPLQYNHIVQAVILNYLGNESYQEFLHNEGFQYEKRKFKMYTFSRLFGQFIVNKRDKRIVYNKEIHLVIASMDPRLTTCFLNTAFMKENIQFGQNEVRIKEVRIDQSKVTSPLRVYTKSPITIYSTLTHGDKKKTYYYSPYEPEFEPMLRDNLIKKYIALNGKQPEDTQFVITPLNKKRLKERIILYKGFIIKGWDGGFLLEGSEALLNLAYHGGVGNKNAQGLGCLEIMKN</sequence>
<dbReference type="GO" id="GO:0003723">
    <property type="term" value="F:RNA binding"/>
    <property type="evidence" value="ECO:0007669"/>
    <property type="project" value="UniProtKB-KW"/>
</dbReference>
<dbReference type="Gene3D" id="3.30.70.1900">
    <property type="match status" value="1"/>
</dbReference>
<dbReference type="Proteomes" id="UP000683246">
    <property type="component" value="Chromosome"/>
</dbReference>
<dbReference type="CDD" id="cd21140">
    <property type="entry name" value="Cas6_I-like"/>
    <property type="match status" value="1"/>
</dbReference>
<dbReference type="Gene3D" id="3.30.70.1890">
    <property type="match status" value="1"/>
</dbReference>
<evidence type="ECO:0000256" key="3">
    <source>
        <dbReference type="ARBA" id="ARBA00023118"/>
    </source>
</evidence>
<dbReference type="PANTHER" id="PTHR36984">
    <property type="entry name" value="CRISPR-ASSOCIATED ENDORIBONUCLEASE CAS6 1"/>
    <property type="match status" value="1"/>
</dbReference>
<dbReference type="GO" id="GO:0051607">
    <property type="term" value="P:defense response to virus"/>
    <property type="evidence" value="ECO:0007669"/>
    <property type="project" value="UniProtKB-KW"/>
</dbReference>
<reference evidence="7" key="1">
    <citation type="submission" date="2020-07" db="EMBL/GenBank/DDBJ databases">
        <title>Vallitalea pronyensis genome.</title>
        <authorList>
            <person name="Postec A."/>
        </authorList>
    </citation>
    <scope>NUCLEOTIDE SEQUENCE</scope>
    <source>
        <strain evidence="7">FatNI3</strain>
    </source>
</reference>
<name>A0A8J8SHL6_9FIRM</name>
<evidence type="ECO:0000256" key="4">
    <source>
        <dbReference type="PIRNR" id="PIRNR005054"/>
    </source>
</evidence>
<dbReference type="KEGG" id="vpy:HZI73_17500"/>